<feature type="transmembrane region" description="Helical" evidence="17">
    <location>
        <begin position="1379"/>
        <end position="1401"/>
    </location>
</feature>
<keyword evidence="22" id="KW-1185">Reference proteome</keyword>
<dbReference type="InterPro" id="IPR023299">
    <property type="entry name" value="ATPase_P-typ_cyto_dom_N"/>
</dbReference>
<feature type="binding site" evidence="15">
    <location>
        <position position="967"/>
    </location>
    <ligand>
        <name>ATP</name>
        <dbReference type="ChEBI" id="CHEBI:30616"/>
    </ligand>
</feature>
<evidence type="ECO:0000256" key="9">
    <source>
        <dbReference type="ARBA" id="ARBA00022967"/>
    </source>
</evidence>
<feature type="compositionally biased region" description="Low complexity" evidence="18">
    <location>
        <begin position="47"/>
        <end position="61"/>
    </location>
</feature>
<dbReference type="InterPro" id="IPR006539">
    <property type="entry name" value="P-type_ATPase_IV"/>
</dbReference>
<feature type="binding site" evidence="16">
    <location>
        <position position="1239"/>
    </location>
    <ligand>
        <name>Mg(2+)</name>
        <dbReference type="ChEBI" id="CHEBI:18420"/>
    </ligand>
</feature>
<comment type="similarity">
    <text evidence="2 17">Belongs to the cation transport ATPase (P-type) (TC 3.A.3) family. Type IV subfamily.</text>
</comment>
<feature type="binding site" evidence="15">
    <location>
        <position position="900"/>
    </location>
    <ligand>
        <name>ATP</name>
        <dbReference type="ChEBI" id="CHEBI:30616"/>
    </ligand>
</feature>
<feature type="binding site" evidence="16">
    <location>
        <position position="590"/>
    </location>
    <ligand>
        <name>Mg(2+)</name>
        <dbReference type="ChEBI" id="CHEBI:18420"/>
    </ligand>
</feature>
<feature type="transmembrane region" description="Helical" evidence="17">
    <location>
        <begin position="191"/>
        <end position="210"/>
    </location>
</feature>
<dbReference type="InterPro" id="IPR008250">
    <property type="entry name" value="ATPase_P-typ_transduc_dom_A_sf"/>
</dbReference>
<dbReference type="OrthoDB" id="377733at2759"/>
<evidence type="ECO:0000259" key="20">
    <source>
        <dbReference type="Pfam" id="PF16212"/>
    </source>
</evidence>
<feature type="binding site" evidence="15">
    <location>
        <position position="942"/>
    </location>
    <ligand>
        <name>ATP</name>
        <dbReference type="ChEBI" id="CHEBI:30616"/>
    </ligand>
</feature>
<feature type="compositionally biased region" description="Basic and acidic residues" evidence="18">
    <location>
        <begin position="622"/>
        <end position="639"/>
    </location>
</feature>
<gene>
    <name evidence="21" type="ORF">BCR42DRAFT_411937</name>
</gene>
<evidence type="ECO:0000256" key="14">
    <source>
        <dbReference type="PIRSR" id="PIRSR606539-1"/>
    </source>
</evidence>
<evidence type="ECO:0000313" key="21">
    <source>
        <dbReference type="EMBL" id="ORZ18961.1"/>
    </source>
</evidence>
<comment type="caution">
    <text evidence="21">The sequence shown here is derived from an EMBL/GenBank/DDBJ whole genome shotgun (WGS) entry which is preliminary data.</text>
</comment>
<dbReference type="Pfam" id="PF13246">
    <property type="entry name" value="Cation_ATPase"/>
    <property type="match status" value="1"/>
</dbReference>
<accession>A0A1X2IMH2</accession>
<reference evidence="21 22" key="1">
    <citation type="submission" date="2016-07" db="EMBL/GenBank/DDBJ databases">
        <title>Pervasive Adenine N6-methylation of Active Genes in Fungi.</title>
        <authorList>
            <consortium name="DOE Joint Genome Institute"/>
            <person name="Mondo S.J."/>
            <person name="Dannebaum R.O."/>
            <person name="Kuo R.C."/>
            <person name="Labutti K."/>
            <person name="Haridas S."/>
            <person name="Kuo A."/>
            <person name="Salamov A."/>
            <person name="Ahrendt S.R."/>
            <person name="Lipzen A."/>
            <person name="Sullivan W."/>
            <person name="Andreopoulos W.B."/>
            <person name="Clum A."/>
            <person name="Lindquist E."/>
            <person name="Daum C."/>
            <person name="Ramamoorthy G.K."/>
            <person name="Gryganskyi A."/>
            <person name="Culley D."/>
            <person name="Magnuson J.K."/>
            <person name="James T.Y."/>
            <person name="O'Malley M.A."/>
            <person name="Stajich J.E."/>
            <person name="Spatafora J.W."/>
            <person name="Visel A."/>
            <person name="Grigoriev I.V."/>
        </authorList>
    </citation>
    <scope>NUCLEOTIDE SEQUENCE [LARGE SCALE GENOMIC DNA]</scope>
    <source>
        <strain evidence="21 22">NRRL 1336</strain>
    </source>
</reference>
<dbReference type="SFLD" id="SFLDF00027">
    <property type="entry name" value="p-type_atpase"/>
    <property type="match status" value="1"/>
</dbReference>
<dbReference type="SUPFAM" id="SSF81653">
    <property type="entry name" value="Calcium ATPase, transduction domain A"/>
    <property type="match status" value="1"/>
</dbReference>
<evidence type="ECO:0000256" key="18">
    <source>
        <dbReference type="SAM" id="MobiDB-lite"/>
    </source>
</evidence>
<organism evidence="21 22">
    <name type="scientific">Absidia repens</name>
    <dbReference type="NCBI Taxonomy" id="90262"/>
    <lineage>
        <taxon>Eukaryota</taxon>
        <taxon>Fungi</taxon>
        <taxon>Fungi incertae sedis</taxon>
        <taxon>Mucoromycota</taxon>
        <taxon>Mucoromycotina</taxon>
        <taxon>Mucoromycetes</taxon>
        <taxon>Mucorales</taxon>
        <taxon>Cunninghamellaceae</taxon>
        <taxon>Absidia</taxon>
    </lineage>
</organism>
<evidence type="ECO:0000256" key="10">
    <source>
        <dbReference type="ARBA" id="ARBA00022989"/>
    </source>
</evidence>
<feature type="compositionally biased region" description="Polar residues" evidence="18">
    <location>
        <begin position="35"/>
        <end position="46"/>
    </location>
</feature>
<dbReference type="SUPFAM" id="SSF81660">
    <property type="entry name" value="Metal cation-transporting ATPase, ATP-binding domain N"/>
    <property type="match status" value="1"/>
</dbReference>
<dbReference type="STRING" id="90262.A0A1X2IMH2"/>
<dbReference type="EC" id="7.6.2.1" evidence="17"/>
<dbReference type="InterPro" id="IPR032631">
    <property type="entry name" value="P-type_ATPase_N"/>
</dbReference>
<keyword evidence="6 15" id="KW-0547">Nucleotide-binding</keyword>
<keyword evidence="10 17" id="KW-1133">Transmembrane helix</keyword>
<feature type="binding site" evidence="15">
    <location>
        <position position="1242"/>
    </location>
    <ligand>
        <name>ATP</name>
        <dbReference type="ChEBI" id="CHEBI:30616"/>
    </ligand>
</feature>
<feature type="transmembrane region" description="Helical" evidence="17">
    <location>
        <begin position="1297"/>
        <end position="1316"/>
    </location>
</feature>
<name>A0A1X2IMH2_9FUNG</name>
<feature type="binding site" evidence="15">
    <location>
        <position position="1086"/>
    </location>
    <ligand>
        <name>ATP</name>
        <dbReference type="ChEBI" id="CHEBI:30616"/>
    </ligand>
</feature>
<dbReference type="GO" id="GO:0005524">
    <property type="term" value="F:ATP binding"/>
    <property type="evidence" value="ECO:0007669"/>
    <property type="project" value="UniProtKB-UniRule"/>
</dbReference>
<feature type="transmembrane region" description="Helical" evidence="17">
    <location>
        <begin position="525"/>
        <end position="544"/>
    </location>
</feature>
<dbReference type="Gene3D" id="1.20.1110.10">
    <property type="entry name" value="Calcium-transporting ATPase, transmembrane domain"/>
    <property type="match status" value="1"/>
</dbReference>
<keyword evidence="8 16" id="KW-0460">Magnesium</keyword>
<feature type="compositionally biased region" description="Acidic residues" evidence="18">
    <location>
        <begin position="785"/>
        <end position="795"/>
    </location>
</feature>
<comment type="subcellular location">
    <subcellularLocation>
        <location evidence="1">Endomembrane system</location>
        <topology evidence="1">Multi-pass membrane protein</topology>
    </subcellularLocation>
    <subcellularLocation>
        <location evidence="17">Membrane</location>
        <topology evidence="17">Multi-pass membrane protein</topology>
    </subcellularLocation>
</comment>
<feature type="transmembrane region" description="Helical" evidence="17">
    <location>
        <begin position="1473"/>
        <end position="1496"/>
    </location>
</feature>
<dbReference type="PANTHER" id="PTHR24092">
    <property type="entry name" value="PROBABLE PHOSPHOLIPID-TRANSPORTING ATPASE"/>
    <property type="match status" value="1"/>
</dbReference>
<dbReference type="SUPFAM" id="SSF56784">
    <property type="entry name" value="HAD-like"/>
    <property type="match status" value="1"/>
</dbReference>
<feature type="region of interest" description="Disordered" evidence="18">
    <location>
        <begin position="727"/>
        <end position="747"/>
    </location>
</feature>
<feature type="binding site" evidence="15">
    <location>
        <position position="1243"/>
    </location>
    <ligand>
        <name>ATP</name>
        <dbReference type="ChEBI" id="CHEBI:30616"/>
    </ligand>
</feature>
<feature type="transmembrane region" description="Helical" evidence="17">
    <location>
        <begin position="1439"/>
        <end position="1461"/>
    </location>
</feature>
<dbReference type="InterPro" id="IPR001757">
    <property type="entry name" value="P_typ_ATPase"/>
</dbReference>
<dbReference type="EMBL" id="MCGE01000008">
    <property type="protein sequence ID" value="ORZ18961.1"/>
    <property type="molecule type" value="Genomic_DNA"/>
</dbReference>
<evidence type="ECO:0000256" key="16">
    <source>
        <dbReference type="PIRSR" id="PIRSR606539-3"/>
    </source>
</evidence>
<feature type="transmembrane region" description="Helical" evidence="17">
    <location>
        <begin position="476"/>
        <end position="496"/>
    </location>
</feature>
<dbReference type="Gene3D" id="3.40.1110.10">
    <property type="entry name" value="Calcium-transporting ATPase, cytoplasmic domain N"/>
    <property type="match status" value="2"/>
</dbReference>
<feature type="region of interest" description="Disordered" evidence="18">
    <location>
        <begin position="1114"/>
        <end position="1138"/>
    </location>
</feature>
<feature type="domain" description="P-type ATPase N-terminal" evidence="19">
    <location>
        <begin position="130"/>
        <end position="192"/>
    </location>
</feature>
<dbReference type="InterPro" id="IPR018303">
    <property type="entry name" value="ATPase_P-typ_P_site"/>
</dbReference>
<dbReference type="InterPro" id="IPR023214">
    <property type="entry name" value="HAD_sf"/>
</dbReference>
<feature type="binding site" evidence="15">
    <location>
        <position position="1087"/>
    </location>
    <ligand>
        <name>ATP</name>
        <dbReference type="ChEBI" id="CHEBI:30616"/>
    </ligand>
</feature>
<evidence type="ECO:0000313" key="22">
    <source>
        <dbReference type="Proteomes" id="UP000193560"/>
    </source>
</evidence>
<feature type="binding site" evidence="15">
    <location>
        <position position="592"/>
    </location>
    <ligand>
        <name>ATP</name>
        <dbReference type="ChEBI" id="CHEBI:30616"/>
    </ligand>
</feature>
<evidence type="ECO:0000256" key="13">
    <source>
        <dbReference type="ARBA" id="ARBA00049128"/>
    </source>
</evidence>
<dbReference type="Gene3D" id="2.70.150.10">
    <property type="entry name" value="Calcium-transporting ATPase, cytoplasmic transduction domain A"/>
    <property type="match status" value="2"/>
</dbReference>
<dbReference type="SFLD" id="SFLDG00002">
    <property type="entry name" value="C1.7:_P-type_atpase_like"/>
    <property type="match status" value="1"/>
</dbReference>
<dbReference type="InterPro" id="IPR023298">
    <property type="entry name" value="ATPase_P-typ_TM_dom_sf"/>
</dbReference>
<feature type="binding site" evidence="16">
    <location>
        <position position="592"/>
    </location>
    <ligand>
        <name>Mg(2+)</name>
        <dbReference type="ChEBI" id="CHEBI:18420"/>
    </ligand>
</feature>
<dbReference type="GO" id="GO:0016887">
    <property type="term" value="F:ATP hydrolysis activity"/>
    <property type="evidence" value="ECO:0007669"/>
    <property type="project" value="InterPro"/>
</dbReference>
<keyword evidence="4 17" id="KW-0812">Transmembrane</keyword>
<dbReference type="InterPro" id="IPR032630">
    <property type="entry name" value="P_typ_ATPase_c"/>
</dbReference>
<feature type="region of interest" description="Disordered" evidence="18">
    <location>
        <begin position="778"/>
        <end position="834"/>
    </location>
</feature>
<dbReference type="PANTHER" id="PTHR24092:SF180">
    <property type="entry name" value="PHOSPHOLIPID-TRANSPORTING ATPASE DNF1-RELATED"/>
    <property type="match status" value="1"/>
</dbReference>
<sequence>MSLMTSSGSHDSKTNNNNINTTQNDNHDDQHKRTSSITTTSLDATPSPSSSLHQHVRSSSSGTTHFAAPFPHHPTMINNSNTNNNSTTPLKRTSTSTTVKLRQIPTCGRRVFFNLPPPDNNNGDDSNKNKNIFGRRTKQGYVTNKIRTSKYTWWTFIPKNLFEQFRRWANAYFLCMAILQLLPFFGVKSPALTLLPICAVVFISGVKDGFEDYQRHKVDAKYNGTLTHILLGYNNPNYDTPTTTTTTTTTTTERLSTFISPTAMSSANTTTPMITESTSATAATAPGTGMDSAAAIPTLNDDDAKKIGYFGPALSKDVRVGDILLLRNGESCPADCVLLSSSDDESGICFVETKDLDGETNLKPRTAVSSLMHLQSGQDCLQHHFYVECTAPSSDLYTYEGTMVLMDKNQETGLWKETSKTPLSIDHLILRGHVIRNTSWALAVVVLTGTDTKIMLNSGETPSKRSQIEREMNSEILIAFGVLMILCLVCAIMAGVEKYGDDRDSGNQLYSQQNQSPAMVGFTNFWSSLIIFQNIIPISLYVSIEFVKTFQAYFIWSDLDMWDETTKTSCIPKSWNLSDDLGQIEYLFSDKTGTLTRNIMEFRECTVNGQRYGNNGFAPETEGARGARLRREQQQHHEASTSPLINNGDVPSATNEKLASHDIHLNDSNNIDDDDNGNDNGNDEQKRSGIFDEYKQAMLRLFTPKYASTDPTRLSFADPRVMHDLYQATSQTEQGKDGDDDDEKAKKTNHGNVLKEFFTLLAVCHTVVVERIGKDGKAMAVDPSDASETDDAVDDESVRKPQVLSSVSASTSMYNNAGTQLGDDDETNNTKKKKKKLAWNPVGTLGKKIRNRRHRRGQSLDAALAKSDDINNSALASKQLERVDATVQEQLEYQAESPDEAALVMAARNAGFAFTGRQGNQQVMVDILGEAHTFELLHVFGFTSTRKRMSVIVRRPAPWNDTVLYCKGADNVMFARLEQDLALNQDRMTQTQQDIDNYSRDGLRTLVLAYRTLNEEDPFFQQWQQQMKEASTAVEGRTDKINKLQDELEQHLTLLGATAIEDKLQEGVPQCIEDLRHAGIKVWVLTGDKLETAINIGYASNLLDASMNLWVIRGDGGGHEEEEENDNGNGGGDRRPMDVNDRLDMILAQLEKAAAFEKDNTAENNERQQQQQQQQQHALVIEGAALSKIYETEEVKSKLLQVALQCKSVVCCRVSPLQKALMVELVRRKQGAVTLAVGDGANDVSMIQAANVGVGIAGQEGVQASMAADYSIAQFRFLRKLLLVQGHWSYERVAEMILNFFFKNLVYVLPALWFQIYSRFSGNIFYDYSFLQLYNLIFTVAPVVILGATDQDITSLYLQRYPQVYQIGAQQKIYNKFRFWVYFADGIWQSLVAFYGFYFLYATDPNPQGYPETVLQLSTSVVITVIVLANMMPGFNTYYWTWWQFVFVTLELLVTFLWVVVYGSFKDTAIYGMAYIVFGGWSFWLTFILIIVLAFLPRYTCTFVIQWWYPDIMHQVRHIEMHEKRQIASSIRRRRPFWLPWNSKRWSKSPEDAKQPV</sequence>
<feature type="binding site" evidence="15">
    <location>
        <position position="1219"/>
    </location>
    <ligand>
        <name>ATP</name>
        <dbReference type="ChEBI" id="CHEBI:30616"/>
    </ligand>
</feature>
<dbReference type="Pfam" id="PF16209">
    <property type="entry name" value="PhoLip_ATPase_N"/>
    <property type="match status" value="1"/>
</dbReference>
<evidence type="ECO:0000256" key="2">
    <source>
        <dbReference type="ARBA" id="ARBA00008109"/>
    </source>
</evidence>
<dbReference type="GO" id="GO:0045332">
    <property type="term" value="P:phospholipid translocation"/>
    <property type="evidence" value="ECO:0007669"/>
    <property type="project" value="TreeGrafter"/>
</dbReference>
<dbReference type="GO" id="GO:0005886">
    <property type="term" value="C:plasma membrane"/>
    <property type="evidence" value="ECO:0007669"/>
    <property type="project" value="TreeGrafter"/>
</dbReference>
<evidence type="ECO:0000256" key="5">
    <source>
        <dbReference type="ARBA" id="ARBA00022723"/>
    </source>
</evidence>
<comment type="catalytic activity">
    <reaction evidence="12 17">
        <text>ATP + H2O + phospholipidSide 1 = ADP + phosphate + phospholipidSide 2.</text>
        <dbReference type="EC" id="7.6.2.1"/>
    </reaction>
</comment>
<evidence type="ECO:0000259" key="19">
    <source>
        <dbReference type="Pfam" id="PF16209"/>
    </source>
</evidence>
<dbReference type="PROSITE" id="PS00154">
    <property type="entry name" value="ATPASE_E1_E2"/>
    <property type="match status" value="1"/>
</dbReference>
<dbReference type="GO" id="GO:0140326">
    <property type="term" value="F:ATPase-coupled intramembrane lipid transporter activity"/>
    <property type="evidence" value="ECO:0007669"/>
    <property type="project" value="UniProtKB-EC"/>
</dbReference>
<keyword evidence="11 17" id="KW-0472">Membrane</keyword>
<dbReference type="NCBIfam" id="TIGR01652">
    <property type="entry name" value="ATPase-Plipid"/>
    <property type="match status" value="2"/>
</dbReference>
<feature type="binding site" evidence="15">
    <location>
        <position position="590"/>
    </location>
    <ligand>
        <name>ATP</name>
        <dbReference type="ChEBI" id="CHEBI:30616"/>
    </ligand>
</feature>
<evidence type="ECO:0000256" key="12">
    <source>
        <dbReference type="ARBA" id="ARBA00034036"/>
    </source>
</evidence>
<evidence type="ECO:0000256" key="8">
    <source>
        <dbReference type="ARBA" id="ARBA00022842"/>
    </source>
</evidence>
<feature type="compositionally biased region" description="Low complexity" evidence="18">
    <location>
        <begin position="78"/>
        <end position="97"/>
    </location>
</feature>
<feature type="compositionally biased region" description="Polar residues" evidence="18">
    <location>
        <begin position="803"/>
        <end position="819"/>
    </location>
</feature>
<protein>
    <recommendedName>
        <fullName evidence="17">Phospholipid-transporting ATPase</fullName>
        <ecNumber evidence="17">7.6.2.1</ecNumber>
    </recommendedName>
</protein>
<keyword evidence="9 17" id="KW-1278">Translocase</keyword>
<proteinExistence type="inferred from homology"/>
<evidence type="ECO:0000256" key="1">
    <source>
        <dbReference type="ARBA" id="ARBA00004127"/>
    </source>
</evidence>
<dbReference type="Pfam" id="PF16212">
    <property type="entry name" value="PhoLip_ATPase_C"/>
    <property type="match status" value="1"/>
</dbReference>
<feature type="transmembrane region" description="Helical" evidence="17">
    <location>
        <begin position="1336"/>
        <end position="1358"/>
    </location>
</feature>
<keyword evidence="7 15" id="KW-0067">ATP-binding</keyword>
<dbReference type="Gene3D" id="3.40.50.1000">
    <property type="entry name" value="HAD superfamily/HAD-like"/>
    <property type="match status" value="2"/>
</dbReference>
<dbReference type="SFLD" id="SFLDS00003">
    <property type="entry name" value="Haloacid_Dehalogenase"/>
    <property type="match status" value="1"/>
</dbReference>
<evidence type="ECO:0000256" key="4">
    <source>
        <dbReference type="ARBA" id="ARBA00022692"/>
    </source>
</evidence>
<evidence type="ECO:0000256" key="15">
    <source>
        <dbReference type="PIRSR" id="PIRSR606539-2"/>
    </source>
</evidence>
<dbReference type="InterPro" id="IPR036412">
    <property type="entry name" value="HAD-like_sf"/>
</dbReference>
<feature type="active site" description="4-aspartylphosphate intermediate" evidence="14">
    <location>
        <position position="590"/>
    </location>
</feature>
<keyword evidence="3" id="KW-0813">Transport</keyword>
<evidence type="ECO:0000256" key="11">
    <source>
        <dbReference type="ARBA" id="ARBA00023136"/>
    </source>
</evidence>
<comment type="cofactor">
    <cofactor evidence="16">
        <name>Mg(2+)</name>
        <dbReference type="ChEBI" id="CHEBI:18420"/>
    </cofactor>
</comment>
<evidence type="ECO:0000256" key="6">
    <source>
        <dbReference type="ARBA" id="ARBA00022741"/>
    </source>
</evidence>
<dbReference type="NCBIfam" id="TIGR01494">
    <property type="entry name" value="ATPase_P-type"/>
    <property type="match status" value="1"/>
</dbReference>
<feature type="region of interest" description="Disordered" evidence="18">
    <location>
        <begin position="611"/>
        <end position="686"/>
    </location>
</feature>
<feature type="domain" description="P-type ATPase C-terminal" evidence="20">
    <location>
        <begin position="1266"/>
        <end position="1510"/>
    </location>
</feature>
<feature type="region of interest" description="Disordered" evidence="18">
    <location>
        <begin position="1"/>
        <end position="97"/>
    </location>
</feature>
<comment type="catalytic activity">
    <reaction evidence="13">
        <text>a 1,2-diacyl-sn-glycero-3-phosphoethanolamine(out) + ATP + H2O = a 1,2-diacyl-sn-glycero-3-phosphoethanolamine(in) + ADP + phosphate + H(+)</text>
        <dbReference type="Rhea" id="RHEA:66132"/>
        <dbReference type="ChEBI" id="CHEBI:15377"/>
        <dbReference type="ChEBI" id="CHEBI:15378"/>
        <dbReference type="ChEBI" id="CHEBI:30616"/>
        <dbReference type="ChEBI" id="CHEBI:43474"/>
        <dbReference type="ChEBI" id="CHEBI:64612"/>
        <dbReference type="ChEBI" id="CHEBI:456216"/>
    </reaction>
    <physiologicalReaction direction="left-to-right" evidence="13">
        <dbReference type="Rhea" id="RHEA:66133"/>
    </physiologicalReaction>
</comment>
<dbReference type="Proteomes" id="UP000193560">
    <property type="component" value="Unassembled WGS sequence"/>
</dbReference>
<evidence type="ECO:0000256" key="3">
    <source>
        <dbReference type="ARBA" id="ARBA00022448"/>
    </source>
</evidence>
<dbReference type="GO" id="GO:0012505">
    <property type="term" value="C:endomembrane system"/>
    <property type="evidence" value="ECO:0007669"/>
    <property type="project" value="UniProtKB-SubCell"/>
</dbReference>
<keyword evidence="5 16" id="KW-0479">Metal-binding</keyword>
<feature type="binding site" evidence="15">
    <location>
        <position position="1004"/>
    </location>
    <ligand>
        <name>ATP</name>
        <dbReference type="ChEBI" id="CHEBI:30616"/>
    </ligand>
</feature>
<feature type="region of interest" description="Disordered" evidence="18">
    <location>
        <begin position="112"/>
        <end position="134"/>
    </location>
</feature>
<feature type="binding site" evidence="15">
    <location>
        <position position="1088"/>
    </location>
    <ligand>
        <name>ATP</name>
        <dbReference type="ChEBI" id="CHEBI:30616"/>
    </ligand>
</feature>
<feature type="binding site" evidence="15">
    <location>
        <position position="1213"/>
    </location>
    <ligand>
        <name>ATP</name>
        <dbReference type="ChEBI" id="CHEBI:30616"/>
    </ligand>
</feature>
<evidence type="ECO:0000256" key="7">
    <source>
        <dbReference type="ARBA" id="ARBA00022840"/>
    </source>
</evidence>
<feature type="compositionally biased region" description="Low complexity" evidence="18">
    <location>
        <begin position="14"/>
        <end position="24"/>
    </location>
</feature>
<feature type="binding site" evidence="16">
    <location>
        <position position="1243"/>
    </location>
    <ligand>
        <name>Mg(2+)</name>
        <dbReference type="ChEBI" id="CHEBI:18420"/>
    </ligand>
</feature>
<feature type="binding site" evidence="15">
    <location>
        <position position="591"/>
    </location>
    <ligand>
        <name>ATP</name>
        <dbReference type="ChEBI" id="CHEBI:30616"/>
    </ligand>
</feature>
<evidence type="ECO:0000256" key="17">
    <source>
        <dbReference type="RuleBase" id="RU362033"/>
    </source>
</evidence>
<dbReference type="SUPFAM" id="SSF81665">
    <property type="entry name" value="Calcium ATPase, transmembrane domain M"/>
    <property type="match status" value="1"/>
</dbReference>
<dbReference type="GO" id="GO:0000287">
    <property type="term" value="F:magnesium ion binding"/>
    <property type="evidence" value="ECO:0007669"/>
    <property type="project" value="UniProtKB-UniRule"/>
</dbReference>
<dbReference type="InterPro" id="IPR044492">
    <property type="entry name" value="P_typ_ATPase_HD_dom"/>
</dbReference>